<dbReference type="EMBL" id="LAZR01056368">
    <property type="protein sequence ID" value="KKK74336.1"/>
    <property type="molecule type" value="Genomic_DNA"/>
</dbReference>
<sequence length="146" mass="17503">MTKKELSEYRKRYYQKNKEKLKERSRLYRQENPEACKEYNEKYIKTEKGKENCNKALRKYQCTEKGKRSLRRAEQEQKRISPEKYKARYLLQNAVAQNRIVHPDTCGGCGELKIVEGHHPDYDKPLDVEWLCGKCHRALHRELISV</sequence>
<accession>A0A0F9AQ39</accession>
<organism evidence="1">
    <name type="scientific">marine sediment metagenome</name>
    <dbReference type="NCBI Taxonomy" id="412755"/>
    <lineage>
        <taxon>unclassified sequences</taxon>
        <taxon>metagenomes</taxon>
        <taxon>ecological metagenomes</taxon>
    </lineage>
</organism>
<reference evidence="1" key="1">
    <citation type="journal article" date="2015" name="Nature">
        <title>Complex archaea that bridge the gap between prokaryotes and eukaryotes.</title>
        <authorList>
            <person name="Spang A."/>
            <person name="Saw J.H."/>
            <person name="Jorgensen S.L."/>
            <person name="Zaremba-Niedzwiedzka K."/>
            <person name="Martijn J."/>
            <person name="Lind A.E."/>
            <person name="van Eijk R."/>
            <person name="Schleper C."/>
            <person name="Guy L."/>
            <person name="Ettema T.J."/>
        </authorList>
    </citation>
    <scope>NUCLEOTIDE SEQUENCE</scope>
</reference>
<comment type="caution">
    <text evidence="1">The sequence shown here is derived from an EMBL/GenBank/DDBJ whole genome shotgun (WGS) entry which is preliminary data.</text>
</comment>
<dbReference type="AlphaFoldDB" id="A0A0F9AQ39"/>
<evidence type="ECO:0000313" key="1">
    <source>
        <dbReference type="EMBL" id="KKK74336.1"/>
    </source>
</evidence>
<gene>
    <name evidence="1" type="ORF">LCGC14_2884790</name>
</gene>
<proteinExistence type="predicted"/>
<name>A0A0F9AQ39_9ZZZZ</name>
<protein>
    <submittedName>
        <fullName evidence="1">Uncharacterized protein</fullName>
    </submittedName>
</protein>